<protein>
    <submittedName>
        <fullName evidence="8">Cell division initiation protein DivIVA</fullName>
    </submittedName>
</protein>
<keyword evidence="4 8" id="KW-0132">Cell division</keyword>
<dbReference type="EMBL" id="OX365700">
    <property type="protein sequence ID" value="CAI4030613.1"/>
    <property type="molecule type" value="Genomic_DNA"/>
</dbReference>
<organism evidence="8 9">
    <name type="scientific">Nitrospira tepida</name>
    <dbReference type="NCBI Taxonomy" id="2973512"/>
    <lineage>
        <taxon>Bacteria</taxon>
        <taxon>Pseudomonadati</taxon>
        <taxon>Nitrospirota</taxon>
        <taxon>Nitrospiria</taxon>
        <taxon>Nitrospirales</taxon>
        <taxon>Nitrospiraceae</taxon>
        <taxon>Nitrospira</taxon>
    </lineage>
</organism>
<evidence type="ECO:0000256" key="1">
    <source>
        <dbReference type="ARBA" id="ARBA00004496"/>
    </source>
</evidence>
<comment type="similarity">
    <text evidence="2">Belongs to the DivIVA family.</text>
</comment>
<evidence type="ECO:0000313" key="9">
    <source>
        <dbReference type="Proteomes" id="UP001179121"/>
    </source>
</evidence>
<evidence type="ECO:0000256" key="2">
    <source>
        <dbReference type="ARBA" id="ARBA00009008"/>
    </source>
</evidence>
<gene>
    <name evidence="8" type="ORF">DNFV4_01041</name>
</gene>
<keyword evidence="5" id="KW-0175">Coiled coil</keyword>
<accession>A0AA86MX28</accession>
<dbReference type="InterPro" id="IPR007793">
    <property type="entry name" value="DivIVA_fam"/>
</dbReference>
<dbReference type="KEGG" id="nti:DNFV4_01041"/>
<reference evidence="8" key="1">
    <citation type="submission" date="2022-10" db="EMBL/GenBank/DDBJ databases">
        <authorList>
            <person name="Koch H."/>
        </authorList>
    </citation>
    <scope>NUCLEOTIDE SEQUENCE</scope>
    <source>
        <strain evidence="8">DNF</strain>
    </source>
</reference>
<evidence type="ECO:0000256" key="7">
    <source>
        <dbReference type="SAM" id="MobiDB-lite"/>
    </source>
</evidence>
<dbReference type="AlphaFoldDB" id="A0AA86MX28"/>
<keyword evidence="6" id="KW-0131">Cell cycle</keyword>
<evidence type="ECO:0000256" key="3">
    <source>
        <dbReference type="ARBA" id="ARBA00022490"/>
    </source>
</evidence>
<dbReference type="GO" id="GO:0051301">
    <property type="term" value="P:cell division"/>
    <property type="evidence" value="ECO:0007669"/>
    <property type="project" value="UniProtKB-KW"/>
</dbReference>
<evidence type="ECO:0000256" key="6">
    <source>
        <dbReference type="ARBA" id="ARBA00023306"/>
    </source>
</evidence>
<name>A0AA86MX28_9BACT</name>
<dbReference type="NCBIfam" id="TIGR03544">
    <property type="entry name" value="DivI1A_domain"/>
    <property type="match status" value="1"/>
</dbReference>
<evidence type="ECO:0000313" key="8">
    <source>
        <dbReference type="EMBL" id="CAI4030613.1"/>
    </source>
</evidence>
<dbReference type="PANTHER" id="PTHR35794:SF2">
    <property type="entry name" value="CELL DIVISION PROTEIN DIVIVA"/>
    <property type="match status" value="1"/>
</dbReference>
<comment type="subcellular location">
    <subcellularLocation>
        <location evidence="1">Cytoplasm</location>
    </subcellularLocation>
</comment>
<dbReference type="RefSeq" id="WP_289267596.1">
    <property type="nucleotide sequence ID" value="NZ_OX365700.1"/>
</dbReference>
<dbReference type="Proteomes" id="UP001179121">
    <property type="component" value="Chromosome"/>
</dbReference>
<dbReference type="PANTHER" id="PTHR35794">
    <property type="entry name" value="CELL DIVISION PROTEIN DIVIVA"/>
    <property type="match status" value="1"/>
</dbReference>
<feature type="region of interest" description="Disordered" evidence="7">
    <location>
        <begin position="145"/>
        <end position="171"/>
    </location>
</feature>
<dbReference type="Gene3D" id="6.10.250.660">
    <property type="match status" value="1"/>
</dbReference>
<evidence type="ECO:0000256" key="4">
    <source>
        <dbReference type="ARBA" id="ARBA00022618"/>
    </source>
</evidence>
<sequence>MKLTPLEIQQMVFQVRLRGYDREEVNRFLEEVAQTLESANRENATLRERVSYMEQQLADMKRNEATLSNTLLSAQSLADDVKRAAQRDAELAMKEAELKASELLREARVELAETQRDISELRKQRLLMIERLRATIRTFERMLEIEDEDEDSSEPAAPSNKLTGESPRYHQ</sequence>
<keyword evidence="9" id="KW-1185">Reference proteome</keyword>
<dbReference type="Pfam" id="PF05103">
    <property type="entry name" value="DivIVA"/>
    <property type="match status" value="1"/>
</dbReference>
<dbReference type="GO" id="GO:0005737">
    <property type="term" value="C:cytoplasm"/>
    <property type="evidence" value="ECO:0007669"/>
    <property type="project" value="UniProtKB-SubCell"/>
</dbReference>
<proteinExistence type="inferred from homology"/>
<dbReference type="InterPro" id="IPR019933">
    <property type="entry name" value="DivIVA_domain"/>
</dbReference>
<evidence type="ECO:0000256" key="5">
    <source>
        <dbReference type="ARBA" id="ARBA00023054"/>
    </source>
</evidence>
<keyword evidence="3" id="KW-0963">Cytoplasm</keyword>